<dbReference type="Gene3D" id="3.40.50.300">
    <property type="entry name" value="P-loop containing nucleotide triphosphate hydrolases"/>
    <property type="match status" value="2"/>
</dbReference>
<dbReference type="EMBL" id="JAKNFS010000039">
    <property type="protein sequence ID" value="MCG4767280.1"/>
    <property type="molecule type" value="Genomic_DNA"/>
</dbReference>
<dbReference type="InterPro" id="IPR027417">
    <property type="entry name" value="P-loop_NTPase"/>
</dbReference>
<keyword evidence="2" id="KW-0255">Endonuclease</keyword>
<feature type="domain" description="Helicase ATP-binding" evidence="1">
    <location>
        <begin position="288"/>
        <end position="537"/>
    </location>
</feature>
<keyword evidence="2" id="KW-0540">Nuclease</keyword>
<dbReference type="Pfam" id="PF18766">
    <property type="entry name" value="SWI2_SNF2"/>
    <property type="match status" value="1"/>
</dbReference>
<dbReference type="GO" id="GO:0009035">
    <property type="term" value="F:type I site-specific deoxyribonuclease activity"/>
    <property type="evidence" value="ECO:0007669"/>
    <property type="project" value="UniProtKB-EC"/>
</dbReference>
<dbReference type="GO" id="GO:0003677">
    <property type="term" value="F:DNA binding"/>
    <property type="evidence" value="ECO:0007669"/>
    <property type="project" value="UniProtKB-KW"/>
</dbReference>
<proteinExistence type="predicted"/>
<keyword evidence="2" id="KW-0378">Hydrolase</keyword>
<dbReference type="InterPro" id="IPR055180">
    <property type="entry name" value="HsdR_RecA-like_helicase_dom_2"/>
</dbReference>
<reference evidence="2" key="1">
    <citation type="submission" date="2022-01" db="EMBL/GenBank/DDBJ databases">
        <title>Collection of gut derived symbiotic bacterial strains cultured from healthy donors.</title>
        <authorList>
            <person name="Lin H."/>
            <person name="Kohout C."/>
            <person name="Waligurski E."/>
            <person name="Pamer E.G."/>
        </authorList>
    </citation>
    <scope>NUCLEOTIDE SEQUENCE</scope>
    <source>
        <strain evidence="2">DFI.5.49</strain>
    </source>
</reference>
<dbReference type="Pfam" id="PF04313">
    <property type="entry name" value="HSDR_N"/>
    <property type="match status" value="1"/>
</dbReference>
<dbReference type="Pfam" id="PF22679">
    <property type="entry name" value="T1R_D3-like"/>
    <property type="match status" value="1"/>
</dbReference>
<sequence length="1123" mass="127438">MPDDLRLETNFEHYISRKLNELSDSGWQISENDNGFDADTALYMDDFISYIMATAPQKIEKMKKDLGGSWKSNLEKNLVHRLEVDGTVQTLRNGFFMAGYQTIECSGHYPDDVRIPNIKEKYDANILRVMHQVHYQTAGNKSLDLVFFINGIPVATAEVKTELTQTVYDAIEEYQTQRKPIEPGTRRKNPLLIYKRGAVVHFAISESEIWMCTNLEPEVPRFLPFNKGTSDGHAGNDPMQEGDTDYPTGYFWNEICQKENWLRIFHDFIFENVSKKEDATGRLKEVRTQLFPRFHQWSCVTKCLNDVKNNGVGQRYLIEHSAGSGKTETISWTAHELINLRKPDGDKVFSSVIVVTDRVGLDSNIKGTIKQLKKTPGLIEMIGGDADTRSQGAKNKQLAEALHQRKEIIVVTLQTFPFALDAIATDDMLTGANFAVLIDEAHSSQTGQFAGKMKAALKLAAKDKSKKTGEPDAGVTDEEMILAYFQKEQNDRSWPENVSFFAYTATPKPETKTLFGRDSEKIDQKTGRPIPESFDLYPMRQAIEEGYILDVLKGYMPYKTAYQLKDELASDKLVDERAAMRTIAMWESLHPTNVMQKAQFIIEHFMKNVSKMLGGQSKAMIVASSRPAVIRYKYAIEAYLHAHPEYDREQVADAIRFQVPGEPLVAFSGKVNGATAIMDEDESTITEFDYLKENPFAAIRRDYDYTEENSNNIGWQKVDVAFDKPENRIMIVCDKFQTGFNQPKLCAMYIDKSLCNDIEIVQTYSRLNRTFSGKDHVFIVDFVNDPDTVERAFAKYDHGAKMEHAQRLEIVYDTKKRLDERDLYTQNEIDAYKVIRYKSIDALSASMKDAYRKKLFMSVSAPAERWNNAYKANHNAYATWSANKEEAERTGNKDLLEAAKGQLEIISKEQESLLDFKKDLKKYCSAYTYISQIVDLGEPDLEIFYGFAKLLLKRLDGTPLEDIDISSLVLSDYRISKLTHKPSDDEPVLRPMGGGAGTSKKKRTTLKEVIAKLNEAFGENVSPVDGARTVNAIVDSVSADDVSRIQIRNSTNSREAIIADGRLENIIKVAALSLKNNELGQLATQILDDPQAIRPIAEMIYDLVNKKKHLDIEEIFEYANNKE</sequence>
<evidence type="ECO:0000313" key="3">
    <source>
        <dbReference type="Proteomes" id="UP001199915"/>
    </source>
</evidence>
<dbReference type="GO" id="GO:0005524">
    <property type="term" value="F:ATP binding"/>
    <property type="evidence" value="ECO:0007669"/>
    <property type="project" value="UniProtKB-KW"/>
</dbReference>
<dbReference type="Proteomes" id="UP001199915">
    <property type="component" value="Unassembled WGS sequence"/>
</dbReference>
<dbReference type="InterPro" id="IPR040980">
    <property type="entry name" value="SWI2_SNF2"/>
</dbReference>
<evidence type="ECO:0000313" key="2">
    <source>
        <dbReference type="EMBL" id="MCG4767280.1"/>
    </source>
</evidence>
<dbReference type="PANTHER" id="PTHR42927">
    <property type="entry name" value="HELICASE SUPERFAMILY 1 AND 2 DOMAIN-CONTAINING PROTEIN"/>
    <property type="match status" value="1"/>
</dbReference>
<dbReference type="SUPFAM" id="SSF52540">
    <property type="entry name" value="P-loop containing nucleoside triphosphate hydrolases"/>
    <property type="match status" value="1"/>
</dbReference>
<dbReference type="InterPro" id="IPR007409">
    <property type="entry name" value="Restrct_endonuc_type1_HsdR_N"/>
</dbReference>
<dbReference type="AlphaFoldDB" id="A0AAE3F535"/>
<dbReference type="RefSeq" id="WP_118700251.1">
    <property type="nucleotide sequence ID" value="NZ_JAKNFS010000039.1"/>
</dbReference>
<dbReference type="PANTHER" id="PTHR42927:SF1">
    <property type="entry name" value="HELICASE SUPERFAMILY 1 AND 2 DOMAIN-CONTAINING PROTEIN"/>
    <property type="match status" value="1"/>
</dbReference>
<organism evidence="2 3">
    <name type="scientific">Fusicatenibacter saccharivorans</name>
    <dbReference type="NCBI Taxonomy" id="1150298"/>
    <lineage>
        <taxon>Bacteria</taxon>
        <taxon>Bacillati</taxon>
        <taxon>Bacillota</taxon>
        <taxon>Clostridia</taxon>
        <taxon>Lachnospirales</taxon>
        <taxon>Lachnospiraceae</taxon>
        <taxon>Fusicatenibacter</taxon>
    </lineage>
</organism>
<dbReference type="InterPro" id="IPR014001">
    <property type="entry name" value="Helicase_ATP-bd"/>
</dbReference>
<gene>
    <name evidence="2" type="ORF">L0N21_17510</name>
</gene>
<dbReference type="GO" id="GO:0009307">
    <property type="term" value="P:DNA restriction-modification system"/>
    <property type="evidence" value="ECO:0007669"/>
    <property type="project" value="UniProtKB-KW"/>
</dbReference>
<evidence type="ECO:0000259" key="1">
    <source>
        <dbReference type="SMART" id="SM00487"/>
    </source>
</evidence>
<name>A0AAE3F535_9FIRM</name>
<accession>A0AAE3F535</accession>
<protein>
    <submittedName>
        <fullName evidence="2">Type I restriction endonuclease</fullName>
    </submittedName>
</protein>
<comment type="caution">
    <text evidence="2">The sequence shown here is derived from an EMBL/GenBank/DDBJ whole genome shotgun (WGS) entry which is preliminary data.</text>
</comment>
<dbReference type="SMART" id="SM00487">
    <property type="entry name" value="DEXDc"/>
    <property type="match status" value="1"/>
</dbReference>
<dbReference type="Gene3D" id="3.90.1570.50">
    <property type="match status" value="1"/>
</dbReference>